<reference evidence="2" key="1">
    <citation type="journal article" date="2022" name="bioRxiv">
        <title>Sequencing and chromosome-scale assembly of the giantPleurodeles waltlgenome.</title>
        <authorList>
            <person name="Brown T."/>
            <person name="Elewa A."/>
            <person name="Iarovenko S."/>
            <person name="Subramanian E."/>
            <person name="Araus A.J."/>
            <person name="Petzold A."/>
            <person name="Susuki M."/>
            <person name="Suzuki K.-i.T."/>
            <person name="Hayashi T."/>
            <person name="Toyoda A."/>
            <person name="Oliveira C."/>
            <person name="Osipova E."/>
            <person name="Leigh N.D."/>
            <person name="Simon A."/>
            <person name="Yun M.H."/>
        </authorList>
    </citation>
    <scope>NUCLEOTIDE SEQUENCE</scope>
    <source>
        <strain evidence="2">20211129_DDA</strain>
        <tissue evidence="2">Liver</tissue>
    </source>
</reference>
<proteinExistence type="predicted"/>
<keyword evidence="3" id="KW-1185">Reference proteome</keyword>
<dbReference type="AlphaFoldDB" id="A0AAV7MD19"/>
<keyword evidence="1" id="KW-0732">Signal</keyword>
<evidence type="ECO:0000313" key="3">
    <source>
        <dbReference type="Proteomes" id="UP001066276"/>
    </source>
</evidence>
<dbReference type="EMBL" id="JANPWB010000014">
    <property type="protein sequence ID" value="KAJ1101231.1"/>
    <property type="molecule type" value="Genomic_DNA"/>
</dbReference>
<comment type="caution">
    <text evidence="2">The sequence shown here is derived from an EMBL/GenBank/DDBJ whole genome shotgun (WGS) entry which is preliminary data.</text>
</comment>
<evidence type="ECO:0000256" key="1">
    <source>
        <dbReference type="SAM" id="SignalP"/>
    </source>
</evidence>
<gene>
    <name evidence="2" type="ORF">NDU88_006303</name>
</gene>
<name>A0AAV7MD19_PLEWA</name>
<sequence>MKFLGVFAALLLSTKVLSEELGIRDSATWRYNDQVQSELQSPLLKKIIQRIAIKQRQNELYGPMAKQYNEFQGIPSKKYRPESFIALMGKRSLDSGSADWTERQNAVWEYK</sequence>
<feature type="signal peptide" evidence="1">
    <location>
        <begin position="1"/>
        <end position="18"/>
    </location>
</feature>
<accession>A0AAV7MD19</accession>
<dbReference type="Proteomes" id="UP001066276">
    <property type="component" value="Chromosome 10"/>
</dbReference>
<protein>
    <submittedName>
        <fullName evidence="2">Uncharacterized protein</fullName>
    </submittedName>
</protein>
<evidence type="ECO:0000313" key="2">
    <source>
        <dbReference type="EMBL" id="KAJ1101231.1"/>
    </source>
</evidence>
<feature type="chain" id="PRO_5043406503" evidence="1">
    <location>
        <begin position="19"/>
        <end position="111"/>
    </location>
</feature>
<organism evidence="2 3">
    <name type="scientific">Pleurodeles waltl</name>
    <name type="common">Iberian ribbed newt</name>
    <dbReference type="NCBI Taxonomy" id="8319"/>
    <lineage>
        <taxon>Eukaryota</taxon>
        <taxon>Metazoa</taxon>
        <taxon>Chordata</taxon>
        <taxon>Craniata</taxon>
        <taxon>Vertebrata</taxon>
        <taxon>Euteleostomi</taxon>
        <taxon>Amphibia</taxon>
        <taxon>Batrachia</taxon>
        <taxon>Caudata</taxon>
        <taxon>Salamandroidea</taxon>
        <taxon>Salamandridae</taxon>
        <taxon>Pleurodelinae</taxon>
        <taxon>Pleurodeles</taxon>
    </lineage>
</organism>